<dbReference type="EMBL" id="CAVMBE010000012">
    <property type="protein sequence ID" value="CAK3915033.1"/>
    <property type="molecule type" value="Genomic_DNA"/>
</dbReference>
<reference evidence="2" key="1">
    <citation type="submission" date="2023-11" db="EMBL/GenBank/DDBJ databases">
        <authorList>
            <person name="Alioto T."/>
            <person name="Alioto T."/>
            <person name="Gomez Garrido J."/>
        </authorList>
    </citation>
    <scope>NUCLEOTIDE SEQUENCE</scope>
</reference>
<protein>
    <recommendedName>
        <fullName evidence="4">Histone chaperone domain-containing protein</fullName>
    </recommendedName>
</protein>
<dbReference type="Proteomes" id="UP001296104">
    <property type="component" value="Unassembled WGS sequence"/>
</dbReference>
<name>A0AAI9E947_9PEZI</name>
<gene>
    <name evidence="2" type="ORF">LECACI_7A002678</name>
</gene>
<accession>A0AAI9E947</accession>
<comment type="caution">
    <text evidence="2">The sequence shown here is derived from an EMBL/GenBank/DDBJ whole genome shotgun (WGS) entry which is preliminary data.</text>
</comment>
<evidence type="ECO:0000256" key="1">
    <source>
        <dbReference type="SAM" id="MobiDB-lite"/>
    </source>
</evidence>
<feature type="compositionally biased region" description="Basic and acidic residues" evidence="1">
    <location>
        <begin position="23"/>
        <end position="34"/>
    </location>
</feature>
<evidence type="ECO:0000313" key="2">
    <source>
        <dbReference type="EMBL" id="CAK3915033.1"/>
    </source>
</evidence>
<sequence>MSSNENDVPSDEVQDNEYASRTGQKEHIPVQKDEENVEAGGYEDAEVADSDAQLDRDDKDAIDKDNIVQGRTRGAAKEKGGYREPGDDEGIPADEYK</sequence>
<dbReference type="AlphaFoldDB" id="A0AAI9E947"/>
<organism evidence="2 3">
    <name type="scientific">Lecanosticta acicola</name>
    <dbReference type="NCBI Taxonomy" id="111012"/>
    <lineage>
        <taxon>Eukaryota</taxon>
        <taxon>Fungi</taxon>
        <taxon>Dikarya</taxon>
        <taxon>Ascomycota</taxon>
        <taxon>Pezizomycotina</taxon>
        <taxon>Dothideomycetes</taxon>
        <taxon>Dothideomycetidae</taxon>
        <taxon>Mycosphaerellales</taxon>
        <taxon>Mycosphaerellaceae</taxon>
        <taxon>Lecanosticta</taxon>
    </lineage>
</organism>
<evidence type="ECO:0000313" key="3">
    <source>
        <dbReference type="Proteomes" id="UP001296104"/>
    </source>
</evidence>
<feature type="compositionally biased region" description="Basic and acidic residues" evidence="1">
    <location>
        <begin position="75"/>
        <end position="85"/>
    </location>
</feature>
<feature type="compositionally biased region" description="Basic and acidic residues" evidence="1">
    <location>
        <begin position="53"/>
        <end position="66"/>
    </location>
</feature>
<feature type="region of interest" description="Disordered" evidence="1">
    <location>
        <begin position="1"/>
        <end position="97"/>
    </location>
</feature>
<keyword evidence="3" id="KW-1185">Reference proteome</keyword>
<feature type="compositionally biased region" description="Acidic residues" evidence="1">
    <location>
        <begin position="86"/>
        <end position="97"/>
    </location>
</feature>
<evidence type="ECO:0008006" key="4">
    <source>
        <dbReference type="Google" id="ProtNLM"/>
    </source>
</evidence>
<feature type="compositionally biased region" description="Acidic residues" evidence="1">
    <location>
        <begin position="35"/>
        <end position="49"/>
    </location>
</feature>
<proteinExistence type="predicted"/>